<dbReference type="InterPro" id="IPR031968">
    <property type="entry name" value="VASt"/>
</dbReference>
<keyword evidence="10" id="KW-1185">Reference proteome</keyword>
<feature type="region of interest" description="Disordered" evidence="6">
    <location>
        <begin position="766"/>
        <end position="843"/>
    </location>
</feature>
<dbReference type="Pfam" id="PF00169">
    <property type="entry name" value="PH"/>
    <property type="match status" value="1"/>
</dbReference>
<dbReference type="SUPFAM" id="SSF103657">
    <property type="entry name" value="BAR/IMD domain-like"/>
    <property type="match status" value="1"/>
</dbReference>
<dbReference type="Proteomes" id="UP000605846">
    <property type="component" value="Unassembled WGS sequence"/>
</dbReference>
<dbReference type="Gene3D" id="2.30.29.30">
    <property type="entry name" value="Pleckstrin-homology domain (PH domain)/Phosphotyrosine-binding domain (PTB)"/>
    <property type="match status" value="1"/>
</dbReference>
<feature type="domain" description="VASt" evidence="8">
    <location>
        <begin position="863"/>
        <end position="1039"/>
    </location>
</feature>
<feature type="domain" description="PH" evidence="7">
    <location>
        <begin position="295"/>
        <end position="390"/>
    </location>
</feature>
<evidence type="ECO:0000259" key="7">
    <source>
        <dbReference type="PROSITE" id="PS50003"/>
    </source>
</evidence>
<dbReference type="OrthoDB" id="10070851at2759"/>
<dbReference type="GO" id="GO:0032366">
    <property type="term" value="P:intracellular sterol transport"/>
    <property type="evidence" value="ECO:0007669"/>
    <property type="project" value="TreeGrafter"/>
</dbReference>
<dbReference type="SUPFAM" id="SSF50729">
    <property type="entry name" value="PH domain-like"/>
    <property type="match status" value="1"/>
</dbReference>
<dbReference type="PANTHER" id="PTHR23319">
    <property type="entry name" value="GRAM DOMAIN CONTAINING 1B, ISOFORM E"/>
    <property type="match status" value="1"/>
</dbReference>
<dbReference type="GO" id="GO:0005886">
    <property type="term" value="C:plasma membrane"/>
    <property type="evidence" value="ECO:0007669"/>
    <property type="project" value="TreeGrafter"/>
</dbReference>
<evidence type="ECO:0000256" key="5">
    <source>
        <dbReference type="SAM" id="Coils"/>
    </source>
</evidence>
<keyword evidence="5" id="KW-0175">Coiled coil</keyword>
<evidence type="ECO:0000256" key="6">
    <source>
        <dbReference type="SAM" id="MobiDB-lite"/>
    </source>
</evidence>
<dbReference type="GO" id="GO:0140268">
    <property type="term" value="C:endoplasmic reticulum-plasma membrane contact site"/>
    <property type="evidence" value="ECO:0007669"/>
    <property type="project" value="TreeGrafter"/>
</dbReference>
<dbReference type="Pfam" id="PF16016">
    <property type="entry name" value="VASt"/>
    <property type="match status" value="1"/>
</dbReference>
<proteinExistence type="predicted"/>
<evidence type="ECO:0000256" key="3">
    <source>
        <dbReference type="ARBA" id="ARBA00022989"/>
    </source>
</evidence>
<dbReference type="InterPro" id="IPR011993">
    <property type="entry name" value="PH-like_dom_sf"/>
</dbReference>
<dbReference type="PANTHER" id="PTHR23319:SF34">
    <property type="entry name" value="C2 DOMAIN-CONTAINING PROTEIN"/>
    <property type="match status" value="1"/>
</dbReference>
<dbReference type="EMBL" id="JABAYA010000112">
    <property type="protein sequence ID" value="KAF7724746.1"/>
    <property type="molecule type" value="Genomic_DNA"/>
</dbReference>
<feature type="compositionally biased region" description="Low complexity" evidence="6">
    <location>
        <begin position="776"/>
        <end position="790"/>
    </location>
</feature>
<feature type="region of interest" description="Disordered" evidence="6">
    <location>
        <begin position="1067"/>
        <end position="1097"/>
    </location>
</feature>
<organism evidence="9 10">
    <name type="scientific">Apophysomyces ossiformis</name>
    <dbReference type="NCBI Taxonomy" id="679940"/>
    <lineage>
        <taxon>Eukaryota</taxon>
        <taxon>Fungi</taxon>
        <taxon>Fungi incertae sedis</taxon>
        <taxon>Mucoromycota</taxon>
        <taxon>Mucoromycotina</taxon>
        <taxon>Mucoromycetes</taxon>
        <taxon>Mucorales</taxon>
        <taxon>Mucorineae</taxon>
        <taxon>Mucoraceae</taxon>
        <taxon>Apophysomyces</taxon>
    </lineage>
</organism>
<sequence length="1315" mass="147665">MPHSRSSFEPTFITIHDAVTDSPVYRANTKHFDEQLIHLEKWLNSFLRHLKRYNDLLEQLNAESAILCKRAVPGGLDEVMIGNTMSAVQLAQINLTGYRSQYYWCCHEKFLRSPANEFNVEIQIGNTPRMSSQNPYIALKYERHLTSKQIHFRKEHQTTFEQYEAQLETYAQGTTKENAALQEEATQLYKSREAYVRMSGQHVMRILNLRSLLEHNLVETFSAASTAHTNAVEDAQTWQSLDVSMNAWRKRIIDDKHTCKYQLSKQETACKKLAEEYLELIQPGRPLQVNDTKDKRSRWGYLFVQTGPSEWARKWFFLHNGYFGALKQLSSSKIAAEDRVAVALCNIRSTPNADRRYCFEVSSSERTYTLQAETEQDMQEWISTFEKNQRSSQDTQMSPTNNRPQSENSRRSVTSIMSSDSSWPRSPVIVSAKAKSTTVVSTPTDIPVTLSMKMPSMSPFSNLSSLSGIIASSTASLITSINSSGVSSVSGSLSSHLTIVLVSTSPEPEKIKLSESTSLTPLLVCEASKSGTQLLDSALAPTTTNISRHRAPSAVSPASWGLPLTFVPDAFENIESTNASSIASSTDRIVWPLRPVEANFFDAGISEYHLESKNIELRRLFGGVIPSEVVLDAFSGSLRKRAEDEEKPVFSLGYGYPGQVFVTQHTFWFYSCVLISCINSVAIRLKDIKEVRLIADPEEPEASKRLLALELPESEIKGPLIFNTLLDDVELVAQRLQALVNNAKAAEPISMQNLYHRIHNLPNLTGPALSSTQRLTSSPIPITPASTPKSQESRMPLSIATDASVGPTVTPPKGEPWRPQSRSATPENKIVTPSIPRPADPDDPPAHLRVPKGACACECDDHLDRLEVEIDLPVAAKRLYEIMFSDEETEPASDGGVWKAKTEAIAGHDLKMTKWQTENETTQRTLSYFMPVSNPIVRMKEAEVVETQVLLKKQDYIRYVVQISTKTAALPYADAFIPSVRYCITRVDRSHCKLAIHIGVLWVKSVMVKSIITKAALRGMADSINVFTPILEEAAQKVANDVEKERKQLLREWRENCGLDEGAVSIEEESDDSEINVEDITESSQPDEMEPDFTDDEEITDKEKTLSLTSTVVRKSSFLRIPAIISSKRPSAQAVKRYVTKDSLVSEWSTKKPFYIMLCVVSILILLATYLGKNPIGGSIATGCVTVRPVVNARAVYLRDLQEGVLKKKLQPPYAGSKSFQLFLQTVSASNTTAEQQHNWYNMKHYKLATDLDISRERVAMLRHEMLTIFQLLNKVDGQLLENEYMNWLLDNRLKCSEQDNAICDEVNEQLYTFF</sequence>
<comment type="caution">
    <text evidence="9">The sequence shown here is derived from an EMBL/GenBank/DDBJ whole genome shotgun (WGS) entry which is preliminary data.</text>
</comment>
<dbReference type="GO" id="GO:0005789">
    <property type="term" value="C:endoplasmic reticulum membrane"/>
    <property type="evidence" value="ECO:0007669"/>
    <property type="project" value="TreeGrafter"/>
</dbReference>
<protein>
    <submittedName>
        <fullName evidence="9">SNF1-interacting protein</fullName>
    </submittedName>
</protein>
<feature type="region of interest" description="Disordered" evidence="6">
    <location>
        <begin position="387"/>
        <end position="424"/>
    </location>
</feature>
<keyword evidence="3" id="KW-1133">Transmembrane helix</keyword>
<reference evidence="9" key="1">
    <citation type="submission" date="2020-01" db="EMBL/GenBank/DDBJ databases">
        <title>Genome Sequencing of Three Apophysomyces-Like Fungal Strains Confirms a Novel Fungal Genus in the Mucoromycota with divergent Burkholderia-like Endosymbiotic Bacteria.</title>
        <authorList>
            <person name="Stajich J.E."/>
            <person name="Macias A.M."/>
            <person name="Carter-House D."/>
            <person name="Lovett B."/>
            <person name="Kasson L.R."/>
            <person name="Berry K."/>
            <person name="Grigoriev I."/>
            <person name="Chang Y."/>
            <person name="Spatafora J."/>
            <person name="Kasson M.T."/>
        </authorList>
    </citation>
    <scope>NUCLEOTIDE SEQUENCE</scope>
    <source>
        <strain evidence="9">NRRL A-21654</strain>
    </source>
</reference>
<dbReference type="GO" id="GO:0120015">
    <property type="term" value="F:sterol transfer activity"/>
    <property type="evidence" value="ECO:0007669"/>
    <property type="project" value="TreeGrafter"/>
</dbReference>
<evidence type="ECO:0000313" key="10">
    <source>
        <dbReference type="Proteomes" id="UP000605846"/>
    </source>
</evidence>
<keyword evidence="2" id="KW-0812">Transmembrane</keyword>
<name>A0A8H7EMW6_9FUNG</name>
<gene>
    <name evidence="9" type="primary">SIP3_1</name>
    <name evidence="9" type="ORF">EC973_000774</name>
</gene>
<dbReference type="InterPro" id="IPR001849">
    <property type="entry name" value="PH_domain"/>
</dbReference>
<comment type="subcellular location">
    <subcellularLocation>
        <location evidence="1">Membrane</location>
    </subcellularLocation>
</comment>
<dbReference type="GO" id="GO:0032934">
    <property type="term" value="F:sterol binding"/>
    <property type="evidence" value="ECO:0007669"/>
    <property type="project" value="TreeGrafter"/>
</dbReference>
<evidence type="ECO:0000256" key="2">
    <source>
        <dbReference type="ARBA" id="ARBA00022692"/>
    </source>
</evidence>
<keyword evidence="4" id="KW-0472">Membrane</keyword>
<dbReference type="InterPro" id="IPR027267">
    <property type="entry name" value="AH/BAR_dom_sf"/>
</dbReference>
<evidence type="ECO:0000256" key="4">
    <source>
        <dbReference type="ARBA" id="ARBA00023136"/>
    </source>
</evidence>
<dbReference type="SMART" id="SM00233">
    <property type="entry name" value="PH"/>
    <property type="match status" value="1"/>
</dbReference>
<evidence type="ECO:0000256" key="1">
    <source>
        <dbReference type="ARBA" id="ARBA00004370"/>
    </source>
</evidence>
<accession>A0A8H7EMW6</accession>
<dbReference type="InterPro" id="IPR051482">
    <property type="entry name" value="Cholesterol_transport"/>
</dbReference>
<dbReference type="PROSITE" id="PS50003">
    <property type="entry name" value="PH_DOMAIN"/>
    <property type="match status" value="1"/>
</dbReference>
<feature type="coiled-coil region" evidence="5">
    <location>
        <begin position="43"/>
        <end position="70"/>
    </location>
</feature>
<evidence type="ECO:0000313" key="9">
    <source>
        <dbReference type="EMBL" id="KAF7724746.1"/>
    </source>
</evidence>
<dbReference type="Gene3D" id="1.20.1270.60">
    <property type="entry name" value="Arfaptin homology (AH) domain/BAR domain"/>
    <property type="match status" value="1"/>
</dbReference>
<dbReference type="PROSITE" id="PS51778">
    <property type="entry name" value="VAST"/>
    <property type="match status" value="1"/>
</dbReference>
<evidence type="ECO:0000259" key="8">
    <source>
        <dbReference type="PROSITE" id="PS51778"/>
    </source>
</evidence>